<dbReference type="EMBL" id="FTOA01000002">
    <property type="protein sequence ID" value="SIS57112.1"/>
    <property type="molecule type" value="Genomic_DNA"/>
</dbReference>
<name>A0A1N7K684_9PROT</name>
<accession>A0A1N7K684</accession>
<proteinExistence type="predicted"/>
<organism evidence="1 2">
    <name type="scientific">Insolitispirillum peregrinum</name>
    <dbReference type="NCBI Taxonomy" id="80876"/>
    <lineage>
        <taxon>Bacteria</taxon>
        <taxon>Pseudomonadati</taxon>
        <taxon>Pseudomonadota</taxon>
        <taxon>Alphaproteobacteria</taxon>
        <taxon>Rhodospirillales</taxon>
        <taxon>Novispirillaceae</taxon>
        <taxon>Insolitispirillum</taxon>
    </lineage>
</organism>
<dbReference type="Proteomes" id="UP000185678">
    <property type="component" value="Unassembled WGS sequence"/>
</dbReference>
<sequence length="59" mass="6800">MPKYVYTISTENELSEQDLESLSFMWRDGIDEWAKKGLKPAKKLEIESWQAAPEHGASE</sequence>
<gene>
    <name evidence="1" type="ORF">SAMN05421779_102623</name>
</gene>
<evidence type="ECO:0000313" key="1">
    <source>
        <dbReference type="EMBL" id="SIS57112.1"/>
    </source>
</evidence>
<dbReference type="AlphaFoldDB" id="A0A1N7K684"/>
<protein>
    <submittedName>
        <fullName evidence="1">Uncharacterized protein</fullName>
    </submittedName>
</protein>
<evidence type="ECO:0000313" key="2">
    <source>
        <dbReference type="Proteomes" id="UP000185678"/>
    </source>
</evidence>
<reference evidence="1 2" key="1">
    <citation type="submission" date="2017-01" db="EMBL/GenBank/DDBJ databases">
        <authorList>
            <person name="Mah S.A."/>
            <person name="Swanson W.J."/>
            <person name="Moy G.W."/>
            <person name="Vacquier V.D."/>
        </authorList>
    </citation>
    <scope>NUCLEOTIDE SEQUENCE [LARGE SCALE GENOMIC DNA]</scope>
    <source>
        <strain evidence="1 2">DSM 11589</strain>
    </source>
</reference>
<dbReference type="RefSeq" id="WP_076399456.1">
    <property type="nucleotide sequence ID" value="NZ_FTOA01000002.1"/>
</dbReference>
<keyword evidence="2" id="KW-1185">Reference proteome</keyword>